<gene>
    <name evidence="1" type="ORF">BDD18_4415</name>
</gene>
<dbReference type="EMBL" id="VFPV01000006">
    <property type="protein sequence ID" value="TQM98316.1"/>
    <property type="molecule type" value="Genomic_DNA"/>
</dbReference>
<dbReference type="AlphaFoldDB" id="A0A543KTC5"/>
<dbReference type="RefSeq" id="WP_142085894.1">
    <property type="nucleotide sequence ID" value="NZ_CP117194.1"/>
</dbReference>
<proteinExistence type="predicted"/>
<evidence type="ECO:0000313" key="2">
    <source>
        <dbReference type="Proteomes" id="UP000316993"/>
    </source>
</evidence>
<protein>
    <submittedName>
        <fullName evidence="1">Uncharacterized protein</fullName>
    </submittedName>
</protein>
<dbReference type="Proteomes" id="UP000316993">
    <property type="component" value="Unassembled WGS sequence"/>
</dbReference>
<evidence type="ECO:0000313" key="1">
    <source>
        <dbReference type="EMBL" id="TQM98316.1"/>
    </source>
</evidence>
<organism evidence="1 2">
    <name type="scientific">Acidovorax temperans</name>
    <dbReference type="NCBI Taxonomy" id="80878"/>
    <lineage>
        <taxon>Bacteria</taxon>
        <taxon>Pseudomonadati</taxon>
        <taxon>Pseudomonadota</taxon>
        <taxon>Betaproteobacteria</taxon>
        <taxon>Burkholderiales</taxon>
        <taxon>Comamonadaceae</taxon>
        <taxon>Acidovorax</taxon>
    </lineage>
</organism>
<sequence length="144" mass="15844">MTQKLLLDVGTQVAESDFPPESAAAHFEAIGKGINDVDVIVQALLERLPPSKPWQRQLRSHLRDADRHVEILRLEISLEHDSSEIHAAALKLKHVLEIANFHIAGGRAEGWIRNALAVAYRNASLVSKLRGLLVFSAISDGTKS</sequence>
<accession>A0A543KTC5</accession>
<reference evidence="1 2" key="1">
    <citation type="submission" date="2019-06" db="EMBL/GenBank/DDBJ databases">
        <title>Genomic Encyclopedia of Archaeal and Bacterial Type Strains, Phase II (KMG-II): from individual species to whole genera.</title>
        <authorList>
            <person name="Goeker M."/>
        </authorList>
    </citation>
    <scope>NUCLEOTIDE SEQUENCE [LARGE SCALE GENOMIC DNA]</scope>
    <source>
        <strain evidence="1 2">DSM 7270</strain>
    </source>
</reference>
<name>A0A543KTC5_9BURK</name>
<comment type="caution">
    <text evidence="1">The sequence shown here is derived from an EMBL/GenBank/DDBJ whole genome shotgun (WGS) entry which is preliminary data.</text>
</comment>